<dbReference type="AlphaFoldDB" id="A0A2T2YGE2"/>
<dbReference type="InterPro" id="IPR004722">
    <property type="entry name" value="DHOase"/>
</dbReference>
<feature type="domain" description="Dihydroorotase catalytic" evidence="2">
    <location>
        <begin position="58"/>
        <end position="239"/>
    </location>
</feature>
<dbReference type="GO" id="GO:0006145">
    <property type="term" value="P:purine nucleobase catabolic process"/>
    <property type="evidence" value="ECO:0007669"/>
    <property type="project" value="TreeGrafter"/>
</dbReference>
<comment type="caution">
    <text evidence="3">The sequence shown here is derived from an EMBL/GenBank/DDBJ whole genome shotgun (WGS) entry which is preliminary data.</text>
</comment>
<evidence type="ECO:0000313" key="3">
    <source>
        <dbReference type="EMBL" id="PSR54563.1"/>
    </source>
</evidence>
<dbReference type="NCBIfam" id="TIGR00857">
    <property type="entry name" value="pyrC_multi"/>
    <property type="match status" value="1"/>
</dbReference>
<gene>
    <name evidence="3" type="ORF">AHMF7605_14115</name>
</gene>
<sequence length="429" mass="46958">MQVLLKSIKVIAPASKFHQNTTDILIEDGKITAIGQNLPTPDSQTKIIAQTGLHVSTGWLDMNAWIGDPGFEHKEDLQSAALAAVKGGFTEVVCLPNVEPVYQTKNSVGYIQNRSQLLPVSFYPLGAITINAQGKELTEMIDLHVAGAIAFSDGLQPVQQADVLVKALQYVQYFNGLIIQKPENSSLTQHGLMHEGIMSTQLGLKGIPALAEEVIISRDIKLLRYTGGRLHFTLISSAEAVEIIREAKREGLAVTCDMAAFQTAFIDEELLPFDTNYKVNPPFRSHQDREALLQGLTDGTIDAIVSAHRPQDTESKNLEFDLAEFGIASLETAFAVANTYLSPVIGLDQVISKLAYTPRTILRKEIPDIEVGEIANLTLFNPNQAWIPTEANTASKSKNTPFLGRTLQGQVYGIIHKNQLVLNPDYSSL</sequence>
<dbReference type="Gene3D" id="3.20.20.140">
    <property type="entry name" value="Metal-dependent hydrolases"/>
    <property type="match status" value="1"/>
</dbReference>
<accession>A0A2T2YGE2</accession>
<proteinExistence type="predicted"/>
<organism evidence="3 4">
    <name type="scientific">Adhaeribacter arboris</name>
    <dbReference type="NCBI Taxonomy" id="2072846"/>
    <lineage>
        <taxon>Bacteria</taxon>
        <taxon>Pseudomonadati</taxon>
        <taxon>Bacteroidota</taxon>
        <taxon>Cytophagia</taxon>
        <taxon>Cytophagales</taxon>
        <taxon>Hymenobacteraceae</taxon>
        <taxon>Adhaeribacter</taxon>
    </lineage>
</organism>
<dbReference type="Proteomes" id="UP000240357">
    <property type="component" value="Unassembled WGS sequence"/>
</dbReference>
<dbReference type="CDD" id="cd01317">
    <property type="entry name" value="DHOase_IIa"/>
    <property type="match status" value="1"/>
</dbReference>
<dbReference type="SUPFAM" id="SSF51338">
    <property type="entry name" value="Composite domain of metallo-dependent hydrolases"/>
    <property type="match status" value="1"/>
</dbReference>
<dbReference type="GO" id="GO:0005737">
    <property type="term" value="C:cytoplasm"/>
    <property type="evidence" value="ECO:0007669"/>
    <property type="project" value="TreeGrafter"/>
</dbReference>
<name>A0A2T2YGE2_9BACT</name>
<dbReference type="EMBL" id="PYFT01000001">
    <property type="protein sequence ID" value="PSR54563.1"/>
    <property type="molecule type" value="Genomic_DNA"/>
</dbReference>
<keyword evidence="4" id="KW-1185">Reference proteome</keyword>
<dbReference type="RefSeq" id="WP_106930340.1">
    <property type="nucleotide sequence ID" value="NZ_PYFT01000001.1"/>
</dbReference>
<dbReference type="InterPro" id="IPR024403">
    <property type="entry name" value="DHOase_cat"/>
</dbReference>
<dbReference type="OrthoDB" id="9765462at2"/>
<protein>
    <submittedName>
        <fullName evidence="3">Dihydroorotase</fullName>
    </submittedName>
</protein>
<evidence type="ECO:0000256" key="1">
    <source>
        <dbReference type="ARBA" id="ARBA00022975"/>
    </source>
</evidence>
<dbReference type="GO" id="GO:0046872">
    <property type="term" value="F:metal ion binding"/>
    <property type="evidence" value="ECO:0007669"/>
    <property type="project" value="InterPro"/>
</dbReference>
<dbReference type="Pfam" id="PF12890">
    <property type="entry name" value="DHOase"/>
    <property type="match status" value="1"/>
</dbReference>
<dbReference type="SUPFAM" id="SSF51556">
    <property type="entry name" value="Metallo-dependent hydrolases"/>
    <property type="match status" value="1"/>
</dbReference>
<reference evidence="3 4" key="1">
    <citation type="submission" date="2018-03" db="EMBL/GenBank/DDBJ databases">
        <title>Adhaeribacter sp. HMF7605 Genome sequencing and assembly.</title>
        <authorList>
            <person name="Kang H."/>
            <person name="Kang J."/>
            <person name="Cha I."/>
            <person name="Kim H."/>
            <person name="Joh K."/>
        </authorList>
    </citation>
    <scope>NUCLEOTIDE SEQUENCE [LARGE SCALE GENOMIC DNA]</scope>
    <source>
        <strain evidence="3 4">HMF7605</strain>
    </source>
</reference>
<evidence type="ECO:0000259" key="2">
    <source>
        <dbReference type="Pfam" id="PF12890"/>
    </source>
</evidence>
<dbReference type="GO" id="GO:0004038">
    <property type="term" value="F:allantoinase activity"/>
    <property type="evidence" value="ECO:0007669"/>
    <property type="project" value="TreeGrafter"/>
</dbReference>
<dbReference type="InterPro" id="IPR050138">
    <property type="entry name" value="DHOase/Allantoinase_Hydrolase"/>
</dbReference>
<dbReference type="PANTHER" id="PTHR43668">
    <property type="entry name" value="ALLANTOINASE"/>
    <property type="match status" value="1"/>
</dbReference>
<keyword evidence="1" id="KW-0665">Pyrimidine biosynthesis</keyword>
<evidence type="ECO:0000313" key="4">
    <source>
        <dbReference type="Proteomes" id="UP000240357"/>
    </source>
</evidence>
<dbReference type="GO" id="GO:0006221">
    <property type="term" value="P:pyrimidine nucleotide biosynthetic process"/>
    <property type="evidence" value="ECO:0007669"/>
    <property type="project" value="UniProtKB-KW"/>
</dbReference>
<dbReference type="InterPro" id="IPR032466">
    <property type="entry name" value="Metal_Hydrolase"/>
</dbReference>
<dbReference type="PANTHER" id="PTHR43668:SF2">
    <property type="entry name" value="ALLANTOINASE"/>
    <property type="match status" value="1"/>
</dbReference>
<dbReference type="GO" id="GO:0004151">
    <property type="term" value="F:dihydroorotase activity"/>
    <property type="evidence" value="ECO:0007669"/>
    <property type="project" value="InterPro"/>
</dbReference>
<dbReference type="InterPro" id="IPR011059">
    <property type="entry name" value="Metal-dep_hydrolase_composite"/>
</dbReference>
<dbReference type="Gene3D" id="2.30.40.10">
    <property type="entry name" value="Urease, subunit C, domain 1"/>
    <property type="match status" value="1"/>
</dbReference>